<dbReference type="AlphaFoldDB" id="A0A1S7S7X2"/>
<reference evidence="3" key="1">
    <citation type="submission" date="2016-01" db="EMBL/GenBank/DDBJ databases">
        <authorList>
            <person name="Regsiter A."/>
            <person name="william w."/>
        </authorList>
    </citation>
    <scope>NUCLEOTIDE SEQUENCE [LARGE SCALE GENOMIC DNA]</scope>
    <source>
        <strain evidence="3">CFBP 6623</strain>
    </source>
</reference>
<evidence type="ECO:0000256" key="1">
    <source>
        <dbReference type="SAM" id="MobiDB-lite"/>
    </source>
</evidence>
<feature type="region of interest" description="Disordered" evidence="1">
    <location>
        <begin position="117"/>
        <end position="146"/>
    </location>
</feature>
<dbReference type="RefSeq" id="WP_062653622.1">
    <property type="nucleotide sequence ID" value="NZ_LT009725.1"/>
</dbReference>
<name>A0A1S7S7X2_9HYPH</name>
<dbReference type="STRING" id="1183432.AGR3A_pa10039"/>
<dbReference type="Proteomes" id="UP000191988">
    <property type="component" value="Unassembled WGS sequence"/>
</dbReference>
<sequence length="146" mass="15850">MSIRAIDIRRPAAEPVFLNFRSEVVRPVCFAVVYWDGPGDTIYAFEDRTAFERQRATAERHCVHVQELSVGQAADWIAAGGKAVLHEVSVSGTAAFGNLKLAPGWWPGARRLALGRGGEGPERDDLLGLGERPGGSVPSRSRQDLP</sequence>
<proteinExistence type="predicted"/>
<dbReference type="EMBL" id="FBWK01000065">
    <property type="protein sequence ID" value="CUX64187.1"/>
    <property type="molecule type" value="Genomic_DNA"/>
</dbReference>
<protein>
    <submittedName>
        <fullName evidence="2">Uncharacterized protein</fullName>
    </submittedName>
</protein>
<keyword evidence="3" id="KW-1185">Reference proteome</keyword>
<accession>A0A1S7S7X2</accession>
<organism evidence="2 3">
    <name type="scientific">Agrobacterium tomkonis CFBP 6623</name>
    <dbReference type="NCBI Taxonomy" id="1183432"/>
    <lineage>
        <taxon>Bacteria</taxon>
        <taxon>Pseudomonadati</taxon>
        <taxon>Pseudomonadota</taxon>
        <taxon>Alphaproteobacteria</taxon>
        <taxon>Hyphomicrobiales</taxon>
        <taxon>Rhizobiaceae</taxon>
        <taxon>Rhizobium/Agrobacterium group</taxon>
        <taxon>Agrobacterium</taxon>
        <taxon>Agrobacterium tumefaciens complex</taxon>
    </lineage>
</organism>
<gene>
    <name evidence="2" type="ORF">AGR3A_pa10039</name>
</gene>
<evidence type="ECO:0000313" key="3">
    <source>
        <dbReference type="Proteomes" id="UP000191988"/>
    </source>
</evidence>
<evidence type="ECO:0000313" key="2">
    <source>
        <dbReference type="EMBL" id="CUX64187.1"/>
    </source>
</evidence>